<dbReference type="AlphaFoldDB" id="A0A2A6ZKZ3"/>
<dbReference type="Proteomes" id="UP000250997">
    <property type="component" value="Unassembled WGS sequence"/>
</dbReference>
<dbReference type="EMBL" id="PRKZ01000011">
    <property type="protein sequence ID" value="RAW47962.1"/>
    <property type="molecule type" value="Genomic_DNA"/>
</dbReference>
<comment type="caution">
    <text evidence="2">The sequence shown here is derived from an EMBL/GenBank/DDBJ whole genome shotgun (WGS) entry which is preliminary data.</text>
</comment>
<dbReference type="EMBL" id="PRLA01000010">
    <property type="protein sequence ID" value="RAW48305.1"/>
    <property type="molecule type" value="Genomic_DNA"/>
</dbReference>
<evidence type="ECO:0000313" key="6">
    <source>
        <dbReference type="Proteomes" id="UP000251634"/>
    </source>
</evidence>
<dbReference type="OrthoDB" id="9859031at2"/>
<evidence type="ECO:0000313" key="1">
    <source>
        <dbReference type="EMBL" id="PDX83609.1"/>
    </source>
</evidence>
<evidence type="ECO:0000313" key="2">
    <source>
        <dbReference type="EMBL" id="RAW47962.1"/>
    </source>
</evidence>
<accession>A0A2A6ZKZ3</accession>
<name>A0A2A6ZKZ3_9FIRM</name>
<dbReference type="Proteomes" id="UP000251634">
    <property type="component" value="Unassembled WGS sequence"/>
</dbReference>
<reference evidence="1" key="2">
    <citation type="submission" date="2017-07" db="EMBL/GenBank/DDBJ databases">
        <authorList>
            <person name="Sun Z.S."/>
            <person name="Albrecht U."/>
            <person name="Echele G."/>
            <person name="Lee C.C."/>
        </authorList>
    </citation>
    <scope>NUCLEOTIDE SEQUENCE</scope>
    <source>
        <strain evidence="1">CNCM I 4644</strain>
    </source>
</reference>
<proteinExistence type="predicted"/>
<evidence type="ECO:0000313" key="3">
    <source>
        <dbReference type="EMBL" id="RAW48305.1"/>
    </source>
</evidence>
<protein>
    <submittedName>
        <fullName evidence="2">Uncharacterized protein</fullName>
    </submittedName>
</protein>
<dbReference type="Proteomes" id="UP000220480">
    <property type="component" value="Unassembled WGS sequence"/>
</dbReference>
<dbReference type="RefSeq" id="WP_097779587.1">
    <property type="nucleotide sequence ID" value="NZ_CP026548.1"/>
</dbReference>
<reference evidence="1 4" key="1">
    <citation type="journal article" date="2017" name="Front. Microbiol.">
        <title>New Insights into the Diversity of the Genus Faecalibacterium.</title>
        <authorList>
            <person name="Benevides L."/>
            <person name="Burman S."/>
            <person name="Martin R."/>
            <person name="Robert V."/>
            <person name="Thomas M."/>
            <person name="Miquel S."/>
            <person name="Chain F."/>
            <person name="Sokol H."/>
            <person name="Bermudez-Humaran L.G."/>
            <person name="Morrison M."/>
            <person name="Langella P."/>
            <person name="Azevedo V.A."/>
            <person name="Chatel J.M."/>
            <person name="Soares S."/>
        </authorList>
    </citation>
    <scope>NUCLEOTIDE SEQUENCE [LARGE SCALE GENOMIC DNA]</scope>
    <source>
        <strain evidence="1 4">CNCM I 4644</strain>
    </source>
</reference>
<reference evidence="5 6" key="3">
    <citation type="submission" date="2018-02" db="EMBL/GenBank/DDBJ databases">
        <title>Complete genome sequencing of Faecalibacterium prausnitzii strains isolated from the human gut.</title>
        <authorList>
            <person name="Fitzgerald B.C."/>
            <person name="Shkoporov A.N."/>
            <person name="Ross P.R."/>
            <person name="Hill C."/>
        </authorList>
    </citation>
    <scope>NUCLEOTIDE SEQUENCE [LARGE SCALE GENOMIC DNA]</scope>
    <source>
        <strain evidence="3 5">APC942/18-1</strain>
        <strain evidence="2 6">APC942/8-14-2</strain>
    </source>
</reference>
<organism evidence="2 6">
    <name type="scientific">Faecalibacterium prausnitzii</name>
    <dbReference type="NCBI Taxonomy" id="853"/>
    <lineage>
        <taxon>Bacteria</taxon>
        <taxon>Bacillati</taxon>
        <taxon>Bacillota</taxon>
        <taxon>Clostridia</taxon>
        <taxon>Eubacteriales</taxon>
        <taxon>Oscillospiraceae</taxon>
        <taxon>Faecalibacterium</taxon>
    </lineage>
</organism>
<evidence type="ECO:0000313" key="5">
    <source>
        <dbReference type="Proteomes" id="UP000250997"/>
    </source>
</evidence>
<sequence length="118" mass="13759">MEIVWLNTEVDAIHYVYDYAVPKQIPLDTFEKFVRSSKEGTLPEFYVISENGKYIGYILLLADKKEDIPKPFTFLACHNGDTLSKENHKKILEFINKQCHANGWNKLAWLAEQESHQL</sequence>
<dbReference type="EMBL" id="NMTZ01000020">
    <property type="protein sequence ID" value="PDX83609.1"/>
    <property type="molecule type" value="Genomic_DNA"/>
</dbReference>
<gene>
    <name evidence="2" type="ORF">C4N25_12365</name>
    <name evidence="3" type="ORF">C4N27_12180</name>
    <name evidence="1" type="ORF">CGS59_08270</name>
</gene>
<evidence type="ECO:0000313" key="4">
    <source>
        <dbReference type="Proteomes" id="UP000220480"/>
    </source>
</evidence>